<dbReference type="EMBL" id="CM000144">
    <property type="protein sequence ID" value="EEE67302.1"/>
    <property type="molecule type" value="Genomic_DNA"/>
</dbReference>
<name>B9FXL5_ORYSJ</name>
<dbReference type="InterPro" id="IPR030184">
    <property type="entry name" value="WAT1-related"/>
</dbReference>
<evidence type="ECO:0000313" key="8">
    <source>
        <dbReference type="EMBL" id="EEE67302.1"/>
    </source>
</evidence>
<evidence type="ECO:0000256" key="1">
    <source>
        <dbReference type="ARBA" id="ARBA00004141"/>
    </source>
</evidence>
<comment type="similarity">
    <text evidence="2 6">Belongs to the drug/metabolite transporter (DMT) superfamily. Plant drug/metabolite exporter (P-DME) (TC 2.A.7.4) family.</text>
</comment>
<dbReference type="PANTHER" id="PTHR31218">
    <property type="entry name" value="WAT1-RELATED PROTEIN"/>
    <property type="match status" value="1"/>
</dbReference>
<evidence type="ECO:0000256" key="4">
    <source>
        <dbReference type="ARBA" id="ARBA00022989"/>
    </source>
</evidence>
<dbReference type="AlphaFoldDB" id="B9FXL5"/>
<feature type="transmembrane region" description="Helical" evidence="6">
    <location>
        <begin position="37"/>
        <end position="58"/>
    </location>
</feature>
<reference evidence="8" key="2">
    <citation type="submission" date="2008-12" db="EMBL/GenBank/DDBJ databases">
        <title>Improved gene annotation of the rice (Oryza sativa) genomes.</title>
        <authorList>
            <person name="Wang J."/>
            <person name="Li R."/>
            <person name="Fan W."/>
            <person name="Huang Q."/>
            <person name="Zhang J."/>
            <person name="Zhou Y."/>
            <person name="Hu Y."/>
            <person name="Zi S."/>
            <person name="Li J."/>
            <person name="Ni P."/>
            <person name="Zheng H."/>
            <person name="Zhang Y."/>
            <person name="Zhao M."/>
            <person name="Hao Q."/>
            <person name="McDermott J."/>
            <person name="Samudrala R."/>
            <person name="Kristiansen K."/>
            <person name="Wong G.K.-S."/>
        </authorList>
    </citation>
    <scope>NUCLEOTIDE SEQUENCE</scope>
</reference>
<dbReference type="GO" id="GO:0016020">
    <property type="term" value="C:membrane"/>
    <property type="evidence" value="ECO:0007669"/>
    <property type="project" value="UniProtKB-SubCell"/>
</dbReference>
<dbReference type="SUPFAM" id="SSF103481">
    <property type="entry name" value="Multidrug resistance efflux transporter EmrE"/>
    <property type="match status" value="1"/>
</dbReference>
<evidence type="ECO:0000256" key="3">
    <source>
        <dbReference type="ARBA" id="ARBA00022692"/>
    </source>
</evidence>
<feature type="transmembrane region" description="Helical" evidence="6">
    <location>
        <begin position="7"/>
        <end position="25"/>
    </location>
</feature>
<dbReference type="Pfam" id="PF00892">
    <property type="entry name" value="EamA"/>
    <property type="match status" value="1"/>
</dbReference>
<gene>
    <name evidence="8" type="ORF">OsJ_24519</name>
</gene>
<dbReference type="InterPro" id="IPR037185">
    <property type="entry name" value="EmrE-like"/>
</dbReference>
<sequence length="248" mass="27246">MGNGSIKAYAAVVLIRIMYSVMQVVSKVALDQGMSPLVFIFYRHTAAALVLIPIAFVLERGKAKRVTLKNAGKMFIHALYGLESMKLKRFHGHGPLIEDTSKLMNTTIQISFASVQAFVVAVAAERDFSKWKLGWNFGLAAIIYNGVIVTALSYYMQIWTIAKRGPVFLAMSMPLTLIFTIIISSFILGEAVSLGSIVAGILLIGGLFNVLWGKNLEEHDELNKIGPAIPDLEMQDKEAQVPNDRATN</sequence>
<keyword evidence="5 6" id="KW-0472">Membrane</keyword>
<dbReference type="GO" id="GO:0022857">
    <property type="term" value="F:transmembrane transporter activity"/>
    <property type="evidence" value="ECO:0007669"/>
    <property type="project" value="InterPro"/>
</dbReference>
<keyword evidence="3 6" id="KW-0812">Transmembrane</keyword>
<dbReference type="Proteomes" id="UP000007752">
    <property type="component" value="Chromosome 7"/>
</dbReference>
<accession>B9FXL5</accession>
<evidence type="ECO:0000256" key="2">
    <source>
        <dbReference type="ARBA" id="ARBA00007635"/>
    </source>
</evidence>
<proteinExistence type="inferred from homology"/>
<comment type="subcellular location">
    <subcellularLocation>
        <location evidence="1 6">Membrane</location>
        <topology evidence="1 6">Multi-pass membrane protein</topology>
    </subcellularLocation>
</comment>
<evidence type="ECO:0000259" key="7">
    <source>
        <dbReference type="Pfam" id="PF00892"/>
    </source>
</evidence>
<dbReference type="InterPro" id="IPR000620">
    <property type="entry name" value="EamA_dom"/>
</dbReference>
<evidence type="ECO:0000256" key="5">
    <source>
        <dbReference type="ARBA" id="ARBA00023136"/>
    </source>
</evidence>
<reference evidence="8" key="1">
    <citation type="journal article" date="2005" name="PLoS Biol.">
        <title>The genomes of Oryza sativa: a history of duplications.</title>
        <authorList>
            <person name="Yu J."/>
            <person name="Wang J."/>
            <person name="Lin W."/>
            <person name="Li S."/>
            <person name="Li H."/>
            <person name="Zhou J."/>
            <person name="Ni P."/>
            <person name="Dong W."/>
            <person name="Hu S."/>
            <person name="Zeng C."/>
            <person name="Zhang J."/>
            <person name="Zhang Y."/>
            <person name="Li R."/>
            <person name="Xu Z."/>
            <person name="Li S."/>
            <person name="Li X."/>
            <person name="Zheng H."/>
            <person name="Cong L."/>
            <person name="Lin L."/>
            <person name="Yin J."/>
            <person name="Geng J."/>
            <person name="Li G."/>
            <person name="Shi J."/>
            <person name="Liu J."/>
            <person name="Lv H."/>
            <person name="Li J."/>
            <person name="Wang J."/>
            <person name="Deng Y."/>
            <person name="Ran L."/>
            <person name="Shi X."/>
            <person name="Wang X."/>
            <person name="Wu Q."/>
            <person name="Li C."/>
            <person name="Ren X."/>
            <person name="Wang J."/>
            <person name="Wang X."/>
            <person name="Li D."/>
            <person name="Liu D."/>
            <person name="Zhang X."/>
            <person name="Ji Z."/>
            <person name="Zhao W."/>
            <person name="Sun Y."/>
            <person name="Zhang Z."/>
            <person name="Bao J."/>
            <person name="Han Y."/>
            <person name="Dong L."/>
            <person name="Ji J."/>
            <person name="Chen P."/>
            <person name="Wu S."/>
            <person name="Liu J."/>
            <person name="Xiao Y."/>
            <person name="Bu D."/>
            <person name="Tan J."/>
            <person name="Yang L."/>
            <person name="Ye C."/>
            <person name="Zhang J."/>
            <person name="Xu J."/>
            <person name="Zhou Y."/>
            <person name="Yu Y."/>
            <person name="Zhang B."/>
            <person name="Zhuang S."/>
            <person name="Wei H."/>
            <person name="Liu B."/>
            <person name="Lei M."/>
            <person name="Yu H."/>
            <person name="Li Y."/>
            <person name="Xu H."/>
            <person name="Wei S."/>
            <person name="He X."/>
            <person name="Fang L."/>
            <person name="Zhang Z."/>
            <person name="Zhang Y."/>
            <person name="Huang X."/>
            <person name="Su Z."/>
            <person name="Tong W."/>
            <person name="Li J."/>
            <person name="Tong Z."/>
            <person name="Li S."/>
            <person name="Ye J."/>
            <person name="Wang L."/>
            <person name="Fang L."/>
            <person name="Lei T."/>
            <person name="Chen C."/>
            <person name="Chen H."/>
            <person name="Xu Z."/>
            <person name="Li H."/>
            <person name="Huang H."/>
            <person name="Zhang F."/>
            <person name="Xu H."/>
            <person name="Li N."/>
            <person name="Zhao C."/>
            <person name="Li S."/>
            <person name="Dong L."/>
            <person name="Huang Y."/>
            <person name="Li L."/>
            <person name="Xi Y."/>
            <person name="Qi Q."/>
            <person name="Li W."/>
            <person name="Zhang B."/>
            <person name="Hu W."/>
            <person name="Zhang Y."/>
            <person name="Tian X."/>
            <person name="Jiao Y."/>
            <person name="Liang X."/>
            <person name="Jin J."/>
            <person name="Gao L."/>
            <person name="Zheng W."/>
            <person name="Hao B."/>
            <person name="Liu S."/>
            <person name="Wang W."/>
            <person name="Yuan L."/>
            <person name="Cao M."/>
            <person name="McDermott J."/>
            <person name="Samudrala R."/>
            <person name="Wang J."/>
            <person name="Wong G.K."/>
            <person name="Yang H."/>
        </authorList>
    </citation>
    <scope>NUCLEOTIDE SEQUENCE [LARGE SCALE GENOMIC DNA]</scope>
</reference>
<feature type="transmembrane region" description="Helical" evidence="6">
    <location>
        <begin position="135"/>
        <end position="155"/>
    </location>
</feature>
<evidence type="ECO:0000256" key="6">
    <source>
        <dbReference type="RuleBase" id="RU363077"/>
    </source>
</evidence>
<feature type="transmembrane region" description="Helical" evidence="6">
    <location>
        <begin position="167"/>
        <end position="188"/>
    </location>
</feature>
<keyword evidence="4 6" id="KW-1133">Transmembrane helix</keyword>
<organism evidence="8">
    <name type="scientific">Oryza sativa subsp. japonica</name>
    <name type="common">Rice</name>
    <dbReference type="NCBI Taxonomy" id="39947"/>
    <lineage>
        <taxon>Eukaryota</taxon>
        <taxon>Viridiplantae</taxon>
        <taxon>Streptophyta</taxon>
        <taxon>Embryophyta</taxon>
        <taxon>Tracheophyta</taxon>
        <taxon>Spermatophyta</taxon>
        <taxon>Magnoliopsida</taxon>
        <taxon>Liliopsida</taxon>
        <taxon>Poales</taxon>
        <taxon>Poaceae</taxon>
        <taxon>BOP clade</taxon>
        <taxon>Oryzoideae</taxon>
        <taxon>Oryzeae</taxon>
        <taxon>Oryzinae</taxon>
        <taxon>Oryza</taxon>
        <taxon>Oryza sativa</taxon>
    </lineage>
</organism>
<protein>
    <recommendedName>
        <fullName evidence="6">WAT1-related protein</fullName>
    </recommendedName>
</protein>
<feature type="transmembrane region" description="Helical" evidence="6">
    <location>
        <begin position="194"/>
        <end position="212"/>
    </location>
</feature>
<feature type="domain" description="EamA" evidence="7">
    <location>
        <begin position="97"/>
        <end position="210"/>
    </location>
</feature>